<reference evidence="3" key="1">
    <citation type="journal article" date="2019" name="Int. J. Syst. Evol. Microbiol.">
        <title>The Global Catalogue of Microorganisms (GCM) 10K type strain sequencing project: providing services to taxonomists for standard genome sequencing and annotation.</title>
        <authorList>
            <consortium name="The Broad Institute Genomics Platform"/>
            <consortium name="The Broad Institute Genome Sequencing Center for Infectious Disease"/>
            <person name="Wu L."/>
            <person name="Ma J."/>
        </authorList>
    </citation>
    <scope>NUCLEOTIDE SEQUENCE [LARGE SCALE GENOMIC DNA]</scope>
    <source>
        <strain evidence="3">CGMCC 1.12966</strain>
    </source>
</reference>
<accession>A0ABQ3HUD4</accession>
<dbReference type="RefSeq" id="WP_189626386.1">
    <property type="nucleotide sequence ID" value="NZ_BNAF01000006.1"/>
</dbReference>
<proteinExistence type="predicted"/>
<comment type="caution">
    <text evidence="2">The sequence shown here is derived from an EMBL/GenBank/DDBJ whole genome shotgun (WGS) entry which is preliminary data.</text>
</comment>
<evidence type="ECO:0000313" key="2">
    <source>
        <dbReference type="EMBL" id="GHE35619.1"/>
    </source>
</evidence>
<protein>
    <recommendedName>
        <fullName evidence="1">DUF7674 domain-containing protein</fullName>
    </recommendedName>
</protein>
<name>A0ABQ3HUD4_9SPHI</name>
<feature type="domain" description="DUF7674" evidence="1">
    <location>
        <begin position="9"/>
        <end position="114"/>
    </location>
</feature>
<evidence type="ECO:0000313" key="3">
    <source>
        <dbReference type="Proteomes" id="UP000620550"/>
    </source>
</evidence>
<evidence type="ECO:0000259" key="1">
    <source>
        <dbReference type="Pfam" id="PF24722"/>
    </source>
</evidence>
<dbReference type="Pfam" id="PF24722">
    <property type="entry name" value="DUF7674"/>
    <property type="match status" value="1"/>
</dbReference>
<dbReference type="Proteomes" id="UP000620550">
    <property type="component" value="Unassembled WGS sequence"/>
</dbReference>
<dbReference type="InterPro" id="IPR056091">
    <property type="entry name" value="DUF7674"/>
</dbReference>
<dbReference type="EMBL" id="BNAF01000006">
    <property type="protein sequence ID" value="GHE35619.1"/>
    <property type="molecule type" value="Genomic_DNA"/>
</dbReference>
<gene>
    <name evidence="2" type="ORF">GCM10017764_18640</name>
</gene>
<keyword evidence="3" id="KW-1185">Reference proteome</keyword>
<sequence>MKTKIAKTIQLWIPDAMQRISTEGIKEEFLLNYLLLHELAAMCCEGIRGNKEEDLEKIEDIAKVVNLLYQEGDKYTCNAIENEFLIPIALEESPGSLALHMTLFPACLRAGYLSTIVDKLGNLSILFKN</sequence>
<organism evidence="2 3">
    <name type="scientific">Sphingobacterium griseoflavum</name>
    <dbReference type="NCBI Taxonomy" id="1474952"/>
    <lineage>
        <taxon>Bacteria</taxon>
        <taxon>Pseudomonadati</taxon>
        <taxon>Bacteroidota</taxon>
        <taxon>Sphingobacteriia</taxon>
        <taxon>Sphingobacteriales</taxon>
        <taxon>Sphingobacteriaceae</taxon>
        <taxon>Sphingobacterium</taxon>
    </lineage>
</organism>